<evidence type="ECO:0000256" key="11">
    <source>
        <dbReference type="SAM" id="MobiDB-lite"/>
    </source>
</evidence>
<dbReference type="Gene3D" id="1.10.287.130">
    <property type="match status" value="1"/>
</dbReference>
<accession>A0AA92H7C8</accession>
<sequence length="456" mass="49790">MRWPRLSRPTSIAGRLTAFSAAFVAGAILVASVILWFIVAGVVREQIDQRLDTQIEGVRSSLTVSENGQLTMASQLDGPPFDRPNSGWYWQVRSETSTLSSRSLERRALKPGGRQADWRDLASARPRPGEMEDGNGRGLYTRTLSTRIDGQLVQITASAPEAALTDPAFRSLMWLVPAMALLGITLLIGTYLQVRFGLKPLKRLTTDIAEVSAGNRSTLPEGEVEELKPVATEINRLIALNERRLEEARIHFANMAHGLKTPVASLTLGLNDDNDPSGGLRDLVLRIDRRIRHHLADARKSTAGQPSDRHVLLRPRLDDLILVLSNIYRDKALSVRCEVEDRAGIRCDPEDVDEILGNLLDNAFKWASTAVTVTSTRTGGLVAITITDDGPGIAEDRINEAFQPGMRLDESVQGSGFGLGISKEIVELYGGTVTLQNSKNGFQAIVTLPVSRTGSS</sequence>
<feature type="domain" description="Histidine kinase" evidence="13">
    <location>
        <begin position="254"/>
        <end position="452"/>
    </location>
</feature>
<keyword evidence="8 12" id="KW-1133">Transmembrane helix</keyword>
<dbReference type="RefSeq" id="WP_111846427.1">
    <property type="nucleotide sequence ID" value="NZ_QDFR01000012.1"/>
</dbReference>
<reference evidence="15 16" key="1">
    <citation type="submission" date="2018-04" db="EMBL/GenBank/DDBJ databases">
        <authorList>
            <person name="Hagen T."/>
        </authorList>
    </citation>
    <scope>NUCLEOTIDE SEQUENCE [LARGE SCALE GENOMIC DNA]</scope>
    <source>
        <strain evidence="15 16">TPD7009</strain>
    </source>
</reference>
<dbReference type="GO" id="GO:0004673">
    <property type="term" value="F:protein histidine kinase activity"/>
    <property type="evidence" value="ECO:0007669"/>
    <property type="project" value="UniProtKB-EC"/>
</dbReference>
<keyword evidence="9" id="KW-0902">Two-component regulatory system</keyword>
<dbReference type="PROSITE" id="PS50109">
    <property type="entry name" value="HIS_KIN"/>
    <property type="match status" value="1"/>
</dbReference>
<evidence type="ECO:0000256" key="5">
    <source>
        <dbReference type="ARBA" id="ARBA00022679"/>
    </source>
</evidence>
<dbReference type="SMART" id="SM00387">
    <property type="entry name" value="HATPase_c"/>
    <property type="match status" value="1"/>
</dbReference>
<evidence type="ECO:0000256" key="7">
    <source>
        <dbReference type="ARBA" id="ARBA00022777"/>
    </source>
</evidence>
<dbReference type="PANTHER" id="PTHR45436:SF5">
    <property type="entry name" value="SENSOR HISTIDINE KINASE TRCS"/>
    <property type="match status" value="1"/>
</dbReference>
<dbReference type="PROSITE" id="PS50885">
    <property type="entry name" value="HAMP"/>
    <property type="match status" value="1"/>
</dbReference>
<feature type="compositionally biased region" description="Basic and acidic residues" evidence="11">
    <location>
        <begin position="116"/>
        <end position="130"/>
    </location>
</feature>
<keyword evidence="6 12" id="KW-0812">Transmembrane</keyword>
<evidence type="ECO:0000259" key="13">
    <source>
        <dbReference type="PROSITE" id="PS50109"/>
    </source>
</evidence>
<evidence type="ECO:0000256" key="10">
    <source>
        <dbReference type="ARBA" id="ARBA00023136"/>
    </source>
</evidence>
<organism evidence="15 16">
    <name type="scientific">Rhizobium rhizogenes</name>
    <name type="common">Agrobacterium rhizogenes</name>
    <dbReference type="NCBI Taxonomy" id="359"/>
    <lineage>
        <taxon>Bacteria</taxon>
        <taxon>Pseudomonadati</taxon>
        <taxon>Pseudomonadota</taxon>
        <taxon>Alphaproteobacteria</taxon>
        <taxon>Hyphomicrobiales</taxon>
        <taxon>Rhizobiaceae</taxon>
        <taxon>Rhizobium/Agrobacterium group</taxon>
        <taxon>Rhizobium</taxon>
    </lineage>
</organism>
<dbReference type="Pfam" id="PF02518">
    <property type="entry name" value="HATPase_c"/>
    <property type="match status" value="1"/>
</dbReference>
<feature type="transmembrane region" description="Helical" evidence="12">
    <location>
        <begin position="172"/>
        <end position="194"/>
    </location>
</feature>
<evidence type="ECO:0000256" key="8">
    <source>
        <dbReference type="ARBA" id="ARBA00022989"/>
    </source>
</evidence>
<evidence type="ECO:0000256" key="12">
    <source>
        <dbReference type="SAM" id="Phobius"/>
    </source>
</evidence>
<dbReference type="InterPro" id="IPR003594">
    <property type="entry name" value="HATPase_dom"/>
</dbReference>
<dbReference type="SUPFAM" id="SSF55874">
    <property type="entry name" value="ATPase domain of HSP90 chaperone/DNA topoisomerase II/histidine kinase"/>
    <property type="match status" value="1"/>
</dbReference>
<evidence type="ECO:0000256" key="4">
    <source>
        <dbReference type="ARBA" id="ARBA00022553"/>
    </source>
</evidence>
<evidence type="ECO:0000256" key="6">
    <source>
        <dbReference type="ARBA" id="ARBA00022692"/>
    </source>
</evidence>
<feature type="region of interest" description="Disordered" evidence="11">
    <location>
        <begin position="115"/>
        <end position="138"/>
    </location>
</feature>
<protein>
    <recommendedName>
        <fullName evidence="3">histidine kinase</fullName>
        <ecNumber evidence="3">2.7.13.3</ecNumber>
    </recommendedName>
</protein>
<comment type="catalytic activity">
    <reaction evidence="1">
        <text>ATP + protein L-histidine = ADP + protein N-phospho-L-histidine.</text>
        <dbReference type="EC" id="2.7.13.3"/>
    </reaction>
</comment>
<keyword evidence="10 12" id="KW-0472">Membrane</keyword>
<keyword evidence="5" id="KW-0808">Transferase</keyword>
<feature type="domain" description="HAMP" evidence="14">
    <location>
        <begin position="195"/>
        <end position="246"/>
    </location>
</feature>
<comment type="subcellular location">
    <subcellularLocation>
        <location evidence="2">Membrane</location>
    </subcellularLocation>
</comment>
<dbReference type="InterPro" id="IPR003660">
    <property type="entry name" value="HAMP_dom"/>
</dbReference>
<evidence type="ECO:0000256" key="3">
    <source>
        <dbReference type="ARBA" id="ARBA00012438"/>
    </source>
</evidence>
<keyword evidence="7 15" id="KW-0418">Kinase</keyword>
<gene>
    <name evidence="15" type="ORF">DC430_22240</name>
</gene>
<name>A0AA92H7C8_RHIRH</name>
<dbReference type="InterPro" id="IPR005467">
    <property type="entry name" value="His_kinase_dom"/>
</dbReference>
<dbReference type="AlphaFoldDB" id="A0AA92H7C8"/>
<dbReference type="InterPro" id="IPR050428">
    <property type="entry name" value="TCS_sensor_his_kinase"/>
</dbReference>
<proteinExistence type="predicted"/>
<feature type="transmembrane region" description="Helical" evidence="12">
    <location>
        <begin position="12"/>
        <end position="39"/>
    </location>
</feature>
<dbReference type="Proteomes" id="UP000244335">
    <property type="component" value="Unassembled WGS sequence"/>
</dbReference>
<dbReference type="EMBL" id="QDFR01000012">
    <property type="protein sequence ID" value="PVE50350.1"/>
    <property type="molecule type" value="Genomic_DNA"/>
</dbReference>
<evidence type="ECO:0000256" key="9">
    <source>
        <dbReference type="ARBA" id="ARBA00023012"/>
    </source>
</evidence>
<dbReference type="PRINTS" id="PR00344">
    <property type="entry name" value="BCTRLSENSOR"/>
</dbReference>
<evidence type="ECO:0000313" key="16">
    <source>
        <dbReference type="Proteomes" id="UP000244335"/>
    </source>
</evidence>
<evidence type="ECO:0000256" key="1">
    <source>
        <dbReference type="ARBA" id="ARBA00000085"/>
    </source>
</evidence>
<dbReference type="GO" id="GO:0000160">
    <property type="term" value="P:phosphorelay signal transduction system"/>
    <property type="evidence" value="ECO:0007669"/>
    <property type="project" value="UniProtKB-KW"/>
</dbReference>
<dbReference type="InterPro" id="IPR036890">
    <property type="entry name" value="HATPase_C_sf"/>
</dbReference>
<evidence type="ECO:0000259" key="14">
    <source>
        <dbReference type="PROSITE" id="PS50885"/>
    </source>
</evidence>
<comment type="caution">
    <text evidence="15">The sequence shown here is derived from an EMBL/GenBank/DDBJ whole genome shotgun (WGS) entry which is preliminary data.</text>
</comment>
<evidence type="ECO:0000256" key="2">
    <source>
        <dbReference type="ARBA" id="ARBA00004370"/>
    </source>
</evidence>
<dbReference type="PANTHER" id="PTHR45436">
    <property type="entry name" value="SENSOR HISTIDINE KINASE YKOH"/>
    <property type="match status" value="1"/>
</dbReference>
<dbReference type="GO" id="GO:0005886">
    <property type="term" value="C:plasma membrane"/>
    <property type="evidence" value="ECO:0007669"/>
    <property type="project" value="TreeGrafter"/>
</dbReference>
<dbReference type="InterPro" id="IPR004358">
    <property type="entry name" value="Sig_transdc_His_kin-like_C"/>
</dbReference>
<dbReference type="Gene3D" id="3.30.565.10">
    <property type="entry name" value="Histidine kinase-like ATPase, C-terminal domain"/>
    <property type="match status" value="1"/>
</dbReference>
<dbReference type="EC" id="2.7.13.3" evidence="3"/>
<keyword evidence="4" id="KW-0597">Phosphoprotein</keyword>
<evidence type="ECO:0000313" key="15">
    <source>
        <dbReference type="EMBL" id="PVE50350.1"/>
    </source>
</evidence>